<dbReference type="InterPro" id="IPR003593">
    <property type="entry name" value="AAA+_ATPase"/>
</dbReference>
<dbReference type="InterPro" id="IPR027417">
    <property type="entry name" value="P-loop_NTPase"/>
</dbReference>
<accession>A0A1F6DZ98</accession>
<feature type="domain" description="AAA+ ATPase" evidence="1">
    <location>
        <begin position="15"/>
        <end position="150"/>
    </location>
</feature>
<evidence type="ECO:0000313" key="2">
    <source>
        <dbReference type="EMBL" id="OGG66620.1"/>
    </source>
</evidence>
<dbReference type="EMBL" id="MFLN01000040">
    <property type="protein sequence ID" value="OGG66620.1"/>
    <property type="molecule type" value="Genomic_DNA"/>
</dbReference>
<gene>
    <name evidence="2" type="ORF">A3C21_02940</name>
</gene>
<dbReference type="Gene3D" id="3.40.50.300">
    <property type="entry name" value="P-loop containing nucleotide triphosphate hydrolases"/>
    <property type="match status" value="1"/>
</dbReference>
<dbReference type="PANTHER" id="PTHR43566">
    <property type="entry name" value="CONSERVED PROTEIN"/>
    <property type="match status" value="1"/>
</dbReference>
<dbReference type="Pfam" id="PF13635">
    <property type="entry name" value="DUF4143"/>
    <property type="match status" value="1"/>
</dbReference>
<dbReference type="PANTHER" id="PTHR43566:SF1">
    <property type="entry name" value="AAA+ ATPASE DOMAIN-CONTAINING PROTEIN"/>
    <property type="match status" value="1"/>
</dbReference>
<dbReference type="InterPro" id="IPR025420">
    <property type="entry name" value="DUF4143"/>
</dbReference>
<dbReference type="Proteomes" id="UP000178572">
    <property type="component" value="Unassembled WGS sequence"/>
</dbReference>
<dbReference type="SMART" id="SM00382">
    <property type="entry name" value="AAA"/>
    <property type="match status" value="1"/>
</dbReference>
<reference evidence="2 3" key="1">
    <citation type="journal article" date="2016" name="Nat. Commun.">
        <title>Thousands of microbial genomes shed light on interconnected biogeochemical processes in an aquifer system.</title>
        <authorList>
            <person name="Anantharaman K."/>
            <person name="Brown C.T."/>
            <person name="Hug L.A."/>
            <person name="Sharon I."/>
            <person name="Castelle C.J."/>
            <person name="Probst A.J."/>
            <person name="Thomas B.C."/>
            <person name="Singh A."/>
            <person name="Wilkins M.J."/>
            <person name="Karaoz U."/>
            <person name="Brodie E.L."/>
            <person name="Williams K.H."/>
            <person name="Hubbard S.S."/>
            <person name="Banfield J.F."/>
        </authorList>
    </citation>
    <scope>NUCLEOTIDE SEQUENCE [LARGE SCALE GENOMIC DNA]</scope>
</reference>
<comment type="caution">
    <text evidence="2">The sequence shown here is derived from an EMBL/GenBank/DDBJ whole genome shotgun (WGS) entry which is preliminary data.</text>
</comment>
<protein>
    <recommendedName>
        <fullName evidence="1">AAA+ ATPase domain-containing protein</fullName>
    </recommendedName>
</protein>
<dbReference type="InterPro" id="IPR041682">
    <property type="entry name" value="AAA_14"/>
</dbReference>
<dbReference type="AlphaFoldDB" id="A0A1F6DZ98"/>
<dbReference type="SUPFAM" id="SSF52540">
    <property type="entry name" value="P-loop containing nucleoside triphosphate hydrolases"/>
    <property type="match status" value="1"/>
</dbReference>
<proteinExistence type="predicted"/>
<sequence length="371" mass="41905">MNFKRTQTIETCLAPRRALVIYGPRRIGKTTLLNSFLSRQSGKRIFSAVGDDIKIRTLFRSEDRDEILAFARPYEIVAIDEAQSVPNIGLGAKMIIDAFPGKTLILTGSSSFDLSRQVGEPLTGRHFTMTLLPIAQREIAASRFEIRNALDDFLIYGSYPEVLAADDREHKERILRELVSSYLFKDVLALDRIKSPDLLLDIVRCLAFQVGAEASHNEIAQTVKTDPKTVARYLDVLEKMFVIKKVRGFSRNLRNEISKKSKYYFLDNGIRNAAIGRFNPLSERDDAGALWENFVFMELSKQSAIAGDGAAFYFWRTHAGHEIDIIMESGGKIRAIECKWSGDARAPALWGATYPGARFCVVNRDNYLDEF</sequence>
<name>A0A1F6DZ98_9BACT</name>
<evidence type="ECO:0000313" key="3">
    <source>
        <dbReference type="Proteomes" id="UP000178572"/>
    </source>
</evidence>
<dbReference type="Pfam" id="PF13173">
    <property type="entry name" value="AAA_14"/>
    <property type="match status" value="1"/>
</dbReference>
<dbReference type="STRING" id="1798500.A3C21_02940"/>
<organism evidence="2 3">
    <name type="scientific">Candidatus Kaiserbacteria bacterium RIFCSPHIGHO2_02_FULL_59_21</name>
    <dbReference type="NCBI Taxonomy" id="1798500"/>
    <lineage>
        <taxon>Bacteria</taxon>
        <taxon>Candidatus Kaiseribacteriota</taxon>
    </lineage>
</organism>
<evidence type="ECO:0000259" key="1">
    <source>
        <dbReference type="SMART" id="SM00382"/>
    </source>
</evidence>